<dbReference type="PANTHER" id="PTHR33744:SF1">
    <property type="entry name" value="DNA-BINDING TRANSCRIPTIONAL ACTIVATOR ADER"/>
    <property type="match status" value="1"/>
</dbReference>
<gene>
    <name evidence="3" type="ORF">GCM10020369_13060</name>
</gene>
<proteinExistence type="predicted"/>
<accession>A0ABP6SS74</accession>
<dbReference type="Pfam" id="PF07905">
    <property type="entry name" value="PucR"/>
    <property type="match status" value="1"/>
</dbReference>
<keyword evidence="4" id="KW-1185">Reference proteome</keyword>
<dbReference type="Gene3D" id="1.10.10.2840">
    <property type="entry name" value="PucR C-terminal helix-turn-helix domain"/>
    <property type="match status" value="1"/>
</dbReference>
<organism evidence="3 4">
    <name type="scientific">Cryptosporangium minutisporangium</name>
    <dbReference type="NCBI Taxonomy" id="113569"/>
    <lineage>
        <taxon>Bacteria</taxon>
        <taxon>Bacillati</taxon>
        <taxon>Actinomycetota</taxon>
        <taxon>Actinomycetes</taxon>
        <taxon>Cryptosporangiales</taxon>
        <taxon>Cryptosporangiaceae</taxon>
        <taxon>Cryptosporangium</taxon>
    </lineage>
</organism>
<dbReference type="RefSeq" id="WP_345727067.1">
    <property type="nucleotide sequence ID" value="NZ_BAAAYN010000007.1"/>
</dbReference>
<dbReference type="InterPro" id="IPR012914">
    <property type="entry name" value="PucR_dom"/>
</dbReference>
<dbReference type="InterPro" id="IPR042070">
    <property type="entry name" value="PucR_C-HTH_sf"/>
</dbReference>
<dbReference type="InterPro" id="IPR051448">
    <property type="entry name" value="CdaR-like_regulators"/>
</dbReference>
<feature type="domain" description="Purine catabolism PurC-like" evidence="1">
    <location>
        <begin position="7"/>
        <end position="129"/>
    </location>
</feature>
<sequence>MALTLAELLAFDVVRDARPEVLAGKRALDRPVRWVHSSEIYEIGPLLSGGELLLTTGLGLAGSDAGARRHYVRELADRGVSGLAVELGRSFPDVPAELVDEAERCGLPLVVLRAVVPFIRMCEAANTAIVDEGARRLRLGDRVTRALNEALIAGAGVAGLLRTAADVTGAPVVLTTASGALVASYGVPDDHAAWTTVDDAVADAEVIVHGRVWGRLVAGVGSPLAPEDLASTVERTATALAVEILRTGDPPTDRERHAAALLADLVAGGGPAPAEAAVRTGLAGFRPPPGRRLVGVAVDAPETRPAVTLIDQAARLLGTSALRARVRESVLALVVTPDSGDPVGAAEAAFDETGRRSGAPQITVALGYAVDAAGTAGWASSLEQARAALALALARTGRGATRPGSRPVVVSARTLALELELSRHADPGRLDAFVDRTIGPLVAWDARHRTELVRTLELYLRHGASVTRTAAALHLRRQSLYQRLERIETLLGHSPADPQFYPALLAATLLAAR</sequence>
<comment type="caution">
    <text evidence="3">The sequence shown here is derived from an EMBL/GenBank/DDBJ whole genome shotgun (WGS) entry which is preliminary data.</text>
</comment>
<name>A0ABP6SS74_9ACTN</name>
<dbReference type="EMBL" id="BAAAYN010000007">
    <property type="protein sequence ID" value="GAA3384215.1"/>
    <property type="molecule type" value="Genomic_DNA"/>
</dbReference>
<feature type="domain" description="PucR C-terminal helix-turn-helix" evidence="2">
    <location>
        <begin position="452"/>
        <end position="508"/>
    </location>
</feature>
<reference evidence="4" key="1">
    <citation type="journal article" date="2019" name="Int. J. Syst. Evol. Microbiol.">
        <title>The Global Catalogue of Microorganisms (GCM) 10K type strain sequencing project: providing services to taxonomists for standard genome sequencing and annotation.</title>
        <authorList>
            <consortium name="The Broad Institute Genomics Platform"/>
            <consortium name="The Broad Institute Genome Sequencing Center for Infectious Disease"/>
            <person name="Wu L."/>
            <person name="Ma J."/>
        </authorList>
    </citation>
    <scope>NUCLEOTIDE SEQUENCE [LARGE SCALE GENOMIC DNA]</scope>
    <source>
        <strain evidence="4">JCM 9458</strain>
    </source>
</reference>
<evidence type="ECO:0000259" key="1">
    <source>
        <dbReference type="Pfam" id="PF07905"/>
    </source>
</evidence>
<evidence type="ECO:0000313" key="4">
    <source>
        <dbReference type="Proteomes" id="UP001501676"/>
    </source>
</evidence>
<evidence type="ECO:0000259" key="2">
    <source>
        <dbReference type="Pfam" id="PF13556"/>
    </source>
</evidence>
<dbReference type="PANTHER" id="PTHR33744">
    <property type="entry name" value="CARBOHYDRATE DIACID REGULATOR"/>
    <property type="match status" value="1"/>
</dbReference>
<evidence type="ECO:0000313" key="3">
    <source>
        <dbReference type="EMBL" id="GAA3384215.1"/>
    </source>
</evidence>
<dbReference type="Proteomes" id="UP001501676">
    <property type="component" value="Unassembled WGS sequence"/>
</dbReference>
<protein>
    <submittedName>
        <fullName evidence="3">PucR family transcriptional regulator</fullName>
    </submittedName>
</protein>
<dbReference type="Pfam" id="PF13556">
    <property type="entry name" value="HTH_30"/>
    <property type="match status" value="1"/>
</dbReference>
<dbReference type="InterPro" id="IPR025736">
    <property type="entry name" value="PucR_C-HTH_dom"/>
</dbReference>